<dbReference type="EMBL" id="GBXM01062948">
    <property type="protein sequence ID" value="JAH45629.1"/>
    <property type="molecule type" value="Transcribed_RNA"/>
</dbReference>
<dbReference type="EMBL" id="GBXM01063937">
    <property type="protein sequence ID" value="JAH44640.1"/>
    <property type="molecule type" value="Transcribed_RNA"/>
</dbReference>
<reference evidence="1" key="1">
    <citation type="submission" date="2014-11" db="EMBL/GenBank/DDBJ databases">
        <authorList>
            <person name="Amaro Gonzalez C."/>
        </authorList>
    </citation>
    <scope>NUCLEOTIDE SEQUENCE</scope>
</reference>
<name>A0A0E9SW79_ANGAN</name>
<dbReference type="AlphaFoldDB" id="A0A0E9SW79"/>
<proteinExistence type="predicted"/>
<protein>
    <submittedName>
        <fullName evidence="1">Uncharacterized protein</fullName>
    </submittedName>
</protein>
<reference evidence="1" key="2">
    <citation type="journal article" date="2015" name="Fish Shellfish Immunol.">
        <title>Early steps in the European eel (Anguilla anguilla)-Vibrio vulnificus interaction in the gills: Role of the RtxA13 toxin.</title>
        <authorList>
            <person name="Callol A."/>
            <person name="Pajuelo D."/>
            <person name="Ebbesson L."/>
            <person name="Teles M."/>
            <person name="MacKenzie S."/>
            <person name="Amaro C."/>
        </authorList>
    </citation>
    <scope>NUCLEOTIDE SEQUENCE</scope>
</reference>
<sequence length="43" mass="5083">MMGQLCGPWNTTGEASICSRRKRLHGCCYSKSRIWLFERRFES</sequence>
<accession>A0A0E9SW79</accession>
<organism evidence="1">
    <name type="scientific">Anguilla anguilla</name>
    <name type="common">European freshwater eel</name>
    <name type="synonym">Muraena anguilla</name>
    <dbReference type="NCBI Taxonomy" id="7936"/>
    <lineage>
        <taxon>Eukaryota</taxon>
        <taxon>Metazoa</taxon>
        <taxon>Chordata</taxon>
        <taxon>Craniata</taxon>
        <taxon>Vertebrata</taxon>
        <taxon>Euteleostomi</taxon>
        <taxon>Actinopterygii</taxon>
        <taxon>Neopterygii</taxon>
        <taxon>Teleostei</taxon>
        <taxon>Anguilliformes</taxon>
        <taxon>Anguillidae</taxon>
        <taxon>Anguilla</taxon>
    </lineage>
</organism>
<evidence type="ECO:0000313" key="1">
    <source>
        <dbReference type="EMBL" id="JAH45629.1"/>
    </source>
</evidence>